<dbReference type="RefSeq" id="WP_143052692.1">
    <property type="nucleotide sequence ID" value="NZ_FOBV01000005.1"/>
</dbReference>
<keyword evidence="3" id="KW-1185">Reference proteome</keyword>
<evidence type="ECO:0000256" key="1">
    <source>
        <dbReference type="SAM" id="SignalP"/>
    </source>
</evidence>
<proteinExistence type="predicted"/>
<keyword evidence="1" id="KW-0732">Signal</keyword>
<evidence type="ECO:0008006" key="4">
    <source>
        <dbReference type="Google" id="ProtNLM"/>
    </source>
</evidence>
<gene>
    <name evidence="2" type="ORF">SAMN05421856_10587</name>
</gene>
<evidence type="ECO:0000313" key="3">
    <source>
        <dbReference type="Proteomes" id="UP000199450"/>
    </source>
</evidence>
<name>A0A1H8A661_9FLAO</name>
<dbReference type="Proteomes" id="UP000199450">
    <property type="component" value="Unassembled WGS sequence"/>
</dbReference>
<organism evidence="2 3">
    <name type="scientific">Chryseobacterium taichungense</name>
    <dbReference type="NCBI Taxonomy" id="295069"/>
    <lineage>
        <taxon>Bacteria</taxon>
        <taxon>Pseudomonadati</taxon>
        <taxon>Bacteroidota</taxon>
        <taxon>Flavobacteriia</taxon>
        <taxon>Flavobacteriales</taxon>
        <taxon>Weeksellaceae</taxon>
        <taxon>Chryseobacterium group</taxon>
        <taxon>Chryseobacterium</taxon>
    </lineage>
</organism>
<evidence type="ECO:0000313" key="2">
    <source>
        <dbReference type="EMBL" id="SEM65279.1"/>
    </source>
</evidence>
<dbReference type="AlphaFoldDB" id="A0A1H8A661"/>
<reference evidence="3" key="1">
    <citation type="submission" date="2016-10" db="EMBL/GenBank/DDBJ databases">
        <authorList>
            <person name="Varghese N."/>
            <person name="Submissions S."/>
        </authorList>
    </citation>
    <scope>NUCLEOTIDE SEQUENCE [LARGE SCALE GENOMIC DNA]</scope>
    <source>
        <strain evidence="3">DSM 17453</strain>
    </source>
</reference>
<protein>
    <recommendedName>
        <fullName evidence="4">Glycine zipper</fullName>
    </recommendedName>
</protein>
<dbReference type="EMBL" id="FOBV01000005">
    <property type="protein sequence ID" value="SEM65279.1"/>
    <property type="molecule type" value="Genomic_DNA"/>
</dbReference>
<accession>A0A1H8A661</accession>
<sequence>MKKILLFSGFLLLLVQQSFAQQLTSKTYDNLGKLHNQALDNFNANFKDRQPTSVDDAVNYVNSFINDFYQGSSLNSTEKGLAVANNNKFKYFISENDFYNYISTSSSSITGMSANAKTSIDALNKEFSIDPLKGAYGQLLNSCVSKGIMDTYEQQKLVEIETFIYGNKNGTITIDQFENKLTTIAREFDGKNYQITGNTGHTLAASLAIGINSVDWWKRNNSLYTTTTKTKGKGPNGYEIDEASLVLPWVAADVGGAIIGATVGAISSYAGSGRVSGTSVGIGAVAGAVVASTGAAGKLGRAIFSLFS</sequence>
<feature type="chain" id="PRO_5011737704" description="Glycine zipper" evidence="1">
    <location>
        <begin position="21"/>
        <end position="308"/>
    </location>
</feature>
<feature type="signal peptide" evidence="1">
    <location>
        <begin position="1"/>
        <end position="20"/>
    </location>
</feature>